<dbReference type="SUPFAM" id="SSF55729">
    <property type="entry name" value="Acyl-CoA N-acyltransferases (Nat)"/>
    <property type="match status" value="1"/>
</dbReference>
<proteinExistence type="inferred from homology"/>
<keyword evidence="6" id="KW-1185">Reference proteome</keyword>
<sequence length="163" mass="19175">MDEIIIRKAKREDCKAIRNLIQELADFENMSNEPKIDYTILETDGFDTKHPLFICYIAEINKHIIGYTISYYTYSTWYGKAMYLEDLYITPNYRGKHIGSRLLKTIAKEAIDNNCCRLDFSVLEWNPAQEFYKNKGAINITAEEGWHHYRFSDVTLKILAQDL</sequence>
<feature type="domain" description="N-acetyltransferase" evidence="4">
    <location>
        <begin position="4"/>
        <end position="161"/>
    </location>
</feature>
<dbReference type="InterPro" id="IPR016181">
    <property type="entry name" value="Acyl_CoA_acyltransferase"/>
</dbReference>
<evidence type="ECO:0000256" key="3">
    <source>
        <dbReference type="ARBA" id="ARBA00023315"/>
    </source>
</evidence>
<dbReference type="InterPro" id="IPR000182">
    <property type="entry name" value="GNAT_dom"/>
</dbReference>
<gene>
    <name evidence="5" type="ORF">APICC_05251</name>
</gene>
<organism evidence="5 6">
    <name type="scientific">Apis cerana cerana</name>
    <name type="common">Oriental honeybee</name>
    <dbReference type="NCBI Taxonomy" id="94128"/>
    <lineage>
        <taxon>Eukaryota</taxon>
        <taxon>Metazoa</taxon>
        <taxon>Ecdysozoa</taxon>
        <taxon>Arthropoda</taxon>
        <taxon>Hexapoda</taxon>
        <taxon>Insecta</taxon>
        <taxon>Pterygota</taxon>
        <taxon>Neoptera</taxon>
        <taxon>Endopterygota</taxon>
        <taxon>Hymenoptera</taxon>
        <taxon>Apocrita</taxon>
        <taxon>Aculeata</taxon>
        <taxon>Apoidea</taxon>
        <taxon>Anthophila</taxon>
        <taxon>Apidae</taxon>
        <taxon>Apis</taxon>
    </lineage>
</organism>
<dbReference type="PANTHER" id="PTHR10545:SF29">
    <property type="entry name" value="GH14572P-RELATED"/>
    <property type="match status" value="1"/>
</dbReference>
<dbReference type="GO" id="GO:0008080">
    <property type="term" value="F:N-acetyltransferase activity"/>
    <property type="evidence" value="ECO:0007669"/>
    <property type="project" value="TreeGrafter"/>
</dbReference>
<dbReference type="Gene3D" id="3.40.630.30">
    <property type="match status" value="1"/>
</dbReference>
<name>A0A2A3EDH4_APICC</name>
<evidence type="ECO:0000313" key="6">
    <source>
        <dbReference type="Proteomes" id="UP000242457"/>
    </source>
</evidence>
<keyword evidence="3" id="KW-0012">Acyltransferase</keyword>
<evidence type="ECO:0000259" key="4">
    <source>
        <dbReference type="PROSITE" id="PS51186"/>
    </source>
</evidence>
<comment type="similarity">
    <text evidence="1">Belongs to the acetyltransferase family.</text>
</comment>
<dbReference type="FunFam" id="3.40.630.30:FF:000064">
    <property type="entry name" value="GNAT family acetyltransferase"/>
    <property type="match status" value="1"/>
</dbReference>
<dbReference type="AlphaFoldDB" id="A0A2A3EDH4"/>
<dbReference type="STRING" id="94128.A0A2A3EDH4"/>
<dbReference type="PANTHER" id="PTHR10545">
    <property type="entry name" value="DIAMINE N-ACETYLTRANSFERASE"/>
    <property type="match status" value="1"/>
</dbReference>
<evidence type="ECO:0000256" key="1">
    <source>
        <dbReference type="ARBA" id="ARBA00008694"/>
    </source>
</evidence>
<accession>A0A2A3EDH4</accession>
<protein>
    <submittedName>
        <fullName evidence="5">Diamine acetyltransferase</fullName>
    </submittedName>
</protein>
<dbReference type="InterPro" id="IPR051016">
    <property type="entry name" value="Diverse_Substrate_AcTransf"/>
</dbReference>
<dbReference type="EMBL" id="KZ288271">
    <property type="protein sequence ID" value="PBC29750.1"/>
    <property type="molecule type" value="Genomic_DNA"/>
</dbReference>
<evidence type="ECO:0000256" key="2">
    <source>
        <dbReference type="ARBA" id="ARBA00022679"/>
    </source>
</evidence>
<reference evidence="5 6" key="1">
    <citation type="submission" date="2014-07" db="EMBL/GenBank/DDBJ databases">
        <title>Genomic and transcriptomic analysis on Apis cerana provide comprehensive insights into honey bee biology.</title>
        <authorList>
            <person name="Diao Q."/>
            <person name="Sun L."/>
            <person name="Zheng H."/>
            <person name="Zheng H."/>
            <person name="Xu S."/>
            <person name="Wang S."/>
            <person name="Zeng Z."/>
            <person name="Hu F."/>
            <person name="Su S."/>
            <person name="Wu J."/>
        </authorList>
    </citation>
    <scope>NUCLEOTIDE SEQUENCE [LARGE SCALE GENOMIC DNA]</scope>
    <source>
        <tissue evidence="5">Pupae without intestine</tissue>
    </source>
</reference>
<keyword evidence="2 5" id="KW-0808">Transferase</keyword>
<dbReference type="OrthoDB" id="7305308at2759"/>
<dbReference type="Pfam" id="PF00583">
    <property type="entry name" value="Acetyltransf_1"/>
    <property type="match status" value="1"/>
</dbReference>
<dbReference type="CDD" id="cd04301">
    <property type="entry name" value="NAT_SF"/>
    <property type="match status" value="1"/>
</dbReference>
<dbReference type="Proteomes" id="UP000242457">
    <property type="component" value="Unassembled WGS sequence"/>
</dbReference>
<evidence type="ECO:0000313" key="5">
    <source>
        <dbReference type="EMBL" id="PBC29750.1"/>
    </source>
</evidence>
<dbReference type="PROSITE" id="PS51186">
    <property type="entry name" value="GNAT"/>
    <property type="match status" value="1"/>
</dbReference>